<feature type="non-terminal residue" evidence="1">
    <location>
        <position position="1"/>
    </location>
</feature>
<dbReference type="AlphaFoldDB" id="A0A1A8I775"/>
<reference evidence="1" key="1">
    <citation type="submission" date="2016-05" db="EMBL/GenBank/DDBJ databases">
        <authorList>
            <person name="Lavstsen T."/>
            <person name="Jespersen J.S."/>
        </authorList>
    </citation>
    <scope>NUCLEOTIDE SEQUENCE</scope>
    <source>
        <tissue evidence="1">Brain</tissue>
    </source>
</reference>
<gene>
    <name evidence="1" type="primary">RCOM_0885110</name>
</gene>
<dbReference type="EMBL" id="HAED01006716">
    <property type="protein sequence ID" value="SBQ92831.1"/>
    <property type="molecule type" value="Transcribed_RNA"/>
</dbReference>
<feature type="non-terminal residue" evidence="1">
    <location>
        <position position="50"/>
    </location>
</feature>
<name>A0A1A8I775_NOTKU</name>
<protein>
    <submittedName>
        <fullName evidence="1">Uncharacterized protein</fullName>
    </submittedName>
</protein>
<evidence type="ECO:0000313" key="1">
    <source>
        <dbReference type="EMBL" id="SBQ92831.1"/>
    </source>
</evidence>
<proteinExistence type="predicted"/>
<accession>A0A1A8I775</accession>
<reference evidence="1" key="2">
    <citation type="submission" date="2016-06" db="EMBL/GenBank/DDBJ databases">
        <title>The genome of a short-lived fish provides insights into sex chromosome evolution and the genetic control of aging.</title>
        <authorList>
            <person name="Reichwald K."/>
            <person name="Felder M."/>
            <person name="Petzold A."/>
            <person name="Koch P."/>
            <person name="Groth M."/>
            <person name="Platzer M."/>
        </authorList>
    </citation>
    <scope>NUCLEOTIDE SEQUENCE</scope>
    <source>
        <tissue evidence="1">Brain</tissue>
    </source>
</reference>
<organism evidence="1">
    <name type="scientific">Nothobranchius kuhntae</name>
    <name type="common">Beira killifish</name>
    <dbReference type="NCBI Taxonomy" id="321403"/>
    <lineage>
        <taxon>Eukaryota</taxon>
        <taxon>Metazoa</taxon>
        <taxon>Chordata</taxon>
        <taxon>Craniata</taxon>
        <taxon>Vertebrata</taxon>
        <taxon>Euteleostomi</taxon>
        <taxon>Actinopterygii</taxon>
        <taxon>Neopterygii</taxon>
        <taxon>Teleostei</taxon>
        <taxon>Neoteleostei</taxon>
        <taxon>Acanthomorphata</taxon>
        <taxon>Ovalentaria</taxon>
        <taxon>Atherinomorphae</taxon>
        <taxon>Cyprinodontiformes</taxon>
        <taxon>Nothobranchiidae</taxon>
        <taxon>Nothobranchius</taxon>
    </lineage>
</organism>
<sequence>NTKACIRRWIDVNFLLNLLKVWSPVENRHLRDDSFVFPSDSETFSTLNSR</sequence>